<dbReference type="EMBL" id="QENQ01000001">
    <property type="protein sequence ID" value="PVX30853.1"/>
    <property type="molecule type" value="Genomic_DNA"/>
</dbReference>
<proteinExistence type="predicted"/>
<evidence type="ECO:0000313" key="2">
    <source>
        <dbReference type="EMBL" id="PVX30853.1"/>
    </source>
</evidence>
<keyword evidence="1" id="KW-0812">Transmembrane</keyword>
<name>A0A2U0SHM0_9SPHN</name>
<keyword evidence="1" id="KW-0472">Membrane</keyword>
<organism evidence="2 3">
    <name type="scientific">Sphingomonas pokkalii</name>
    <dbReference type="NCBI Taxonomy" id="2175090"/>
    <lineage>
        <taxon>Bacteria</taxon>
        <taxon>Pseudomonadati</taxon>
        <taxon>Pseudomonadota</taxon>
        <taxon>Alphaproteobacteria</taxon>
        <taxon>Sphingomonadales</taxon>
        <taxon>Sphingomonadaceae</taxon>
        <taxon>Sphingomonas</taxon>
    </lineage>
</organism>
<reference evidence="2 3" key="1">
    <citation type="submission" date="2018-05" db="EMBL/GenBank/DDBJ databases">
        <title>Description of Sphingomonas pokkalii sp nov, isolated from the rhizosphere of saline tolerant pokkali rice and its draft genome analysis.</title>
        <authorList>
            <person name="Menon R."/>
            <person name="Kumari S."/>
            <person name="Rameshkumar N."/>
        </authorList>
    </citation>
    <scope>NUCLEOTIDE SEQUENCE [LARGE SCALE GENOMIC DNA]</scope>
    <source>
        <strain evidence="2 3">L3B27</strain>
    </source>
</reference>
<sequence length="424" mass="45633">MDPAAPAATEEQAFATEVTRFRAALAAGRSPIFLQLFDLLVERSRDDRAPKEVEIALAIFGRDPGQNDTPDSVVRVTMYRLRKRLDEFYAGQSGLRLDIPKGEYRVVLIPAAAATPVPVTPPAPAPRNNGTPRRTRWLGIVAAVAAINGLGWWYIAARTQENTGRPSRGGFWQALPAGSSPLVAIGDSYMLAETENQKDIKQIVLEPGIRSRSDFGAYLTTHPDAFYRLYDLDMRYTPFGTAVAAWSLLPSLGAEAGGGAGPRLIASSRLTAQMLDANDIVYVGPLAALGLLAAPLFQLSGFSLDATGTTLTDRASQQRYAIRSSQVDGQESREDFGYIASIPGPSGRHILVISGFGDGGVRDMAALVRDTAQMQQLTRRIGSPAAFEALFKVRTAGSVRLARTLVTARPLRAVATPTPRATRP</sequence>
<feature type="transmembrane region" description="Helical" evidence="1">
    <location>
        <begin position="137"/>
        <end position="155"/>
    </location>
</feature>
<accession>A0A2U0SHM0</accession>
<gene>
    <name evidence="2" type="ORF">DD559_17215</name>
</gene>
<keyword evidence="3" id="KW-1185">Reference proteome</keyword>
<dbReference type="Proteomes" id="UP000245890">
    <property type="component" value="Unassembled WGS sequence"/>
</dbReference>
<dbReference type="AlphaFoldDB" id="A0A2U0SHM0"/>
<evidence type="ECO:0000256" key="1">
    <source>
        <dbReference type="SAM" id="Phobius"/>
    </source>
</evidence>
<keyword evidence="1" id="KW-1133">Transmembrane helix</keyword>
<evidence type="ECO:0000313" key="3">
    <source>
        <dbReference type="Proteomes" id="UP000245890"/>
    </source>
</evidence>
<comment type="caution">
    <text evidence="2">The sequence shown here is derived from an EMBL/GenBank/DDBJ whole genome shotgun (WGS) entry which is preliminary data.</text>
</comment>
<protein>
    <submittedName>
        <fullName evidence="2">Uncharacterized protein</fullName>
    </submittedName>
</protein>